<dbReference type="Proteomes" id="UP000238325">
    <property type="component" value="Unassembled WGS sequence"/>
</dbReference>
<evidence type="ECO:0000313" key="1">
    <source>
        <dbReference type="EMBL" id="PRB84995.1"/>
    </source>
</evidence>
<proteinExistence type="predicted"/>
<reference evidence="3 4" key="1">
    <citation type="submission" date="2017-09" db="EMBL/GenBank/DDBJ databases">
        <title>Genomic, metabolic, and phenotypic characteristics of bacterial isolates from the natural microbiome of the model nematode Caenorhabditis elegans.</title>
        <authorList>
            <person name="Zimmermann J."/>
            <person name="Obeng N."/>
            <person name="Yang W."/>
            <person name="Obeng O."/>
            <person name="Kissoyan K."/>
            <person name="Pees B."/>
            <person name="Dirksen P."/>
            <person name="Hoppner M."/>
            <person name="Franke A."/>
            <person name="Rosenstiel P."/>
            <person name="Leippe M."/>
            <person name="Dierking K."/>
            <person name="Kaleta C."/>
            <person name="Schulenburg H."/>
        </authorList>
    </citation>
    <scope>NUCLEOTIDE SEQUENCE [LARGE SCALE GENOMIC DNA]</scope>
    <source>
        <strain evidence="1 4">MYb25</strain>
        <strain evidence="2 3">MYb44</strain>
    </source>
</reference>
<dbReference type="AlphaFoldDB" id="A0A2S9CWV6"/>
<evidence type="ECO:0000313" key="4">
    <source>
        <dbReference type="Proteomes" id="UP000238534"/>
    </source>
</evidence>
<dbReference type="Proteomes" id="UP000238534">
    <property type="component" value="Unassembled WGS sequence"/>
</dbReference>
<dbReference type="EMBL" id="PCPH01000002">
    <property type="protein sequence ID" value="PRB91281.1"/>
    <property type="molecule type" value="Genomic_DNA"/>
</dbReference>
<organism evidence="1 4">
    <name type="scientific">Chryseobacterium culicis</name>
    <dbReference type="NCBI Taxonomy" id="680127"/>
    <lineage>
        <taxon>Bacteria</taxon>
        <taxon>Pseudomonadati</taxon>
        <taxon>Bacteroidota</taxon>
        <taxon>Flavobacteriia</taxon>
        <taxon>Flavobacteriales</taxon>
        <taxon>Weeksellaceae</taxon>
        <taxon>Chryseobacterium group</taxon>
        <taxon>Chryseobacterium</taxon>
    </lineage>
</organism>
<sequence length="153" mass="17750">MKIFYIFLIRSEKFRNEDGGLFKVKQTKHVPIKFVLSVKSFVVFVFNLKTTNNTNIFALISQIKDVKLIHQTQTQSSISICEIRGYKVSAKAIDEGLFKVNRLKPIPIKFVLSVKSFVIFVFNLKTTNNTNIFTLISQIGKVKFIDKKYRYTD</sequence>
<evidence type="ECO:0000313" key="2">
    <source>
        <dbReference type="EMBL" id="PRB91281.1"/>
    </source>
</evidence>
<comment type="caution">
    <text evidence="1">The sequence shown here is derived from an EMBL/GenBank/DDBJ whole genome shotgun (WGS) entry which is preliminary data.</text>
</comment>
<keyword evidence="3" id="KW-1185">Reference proteome</keyword>
<name>A0A2S9CWV6_CHRCI</name>
<evidence type="ECO:0000313" key="3">
    <source>
        <dbReference type="Proteomes" id="UP000238325"/>
    </source>
</evidence>
<dbReference type="EMBL" id="PCPP01000001">
    <property type="protein sequence ID" value="PRB84995.1"/>
    <property type="molecule type" value="Genomic_DNA"/>
</dbReference>
<accession>A0A2S9CWV6</accession>
<gene>
    <name evidence="1" type="ORF">CQ022_01645</name>
    <name evidence="2" type="ORF">CQ033_11345</name>
</gene>
<protein>
    <submittedName>
        <fullName evidence="1">Uncharacterized protein</fullName>
    </submittedName>
</protein>